<evidence type="ECO:0000313" key="1">
    <source>
        <dbReference type="EMBL" id="QHU35791.1"/>
    </source>
</evidence>
<protein>
    <submittedName>
        <fullName evidence="1">Uncharacterized protein</fullName>
    </submittedName>
</protein>
<reference evidence="1" key="1">
    <citation type="journal article" date="2020" name="Nature">
        <title>Giant virus diversity and host interactions through global metagenomics.</title>
        <authorList>
            <person name="Schulz F."/>
            <person name="Roux S."/>
            <person name="Paez-Espino D."/>
            <person name="Jungbluth S."/>
            <person name="Walsh D.A."/>
            <person name="Denef V.J."/>
            <person name="McMahon K.D."/>
            <person name="Konstantinidis K.T."/>
            <person name="Eloe-Fadrosh E.A."/>
            <person name="Kyrpides N.C."/>
            <person name="Woyke T."/>
        </authorList>
    </citation>
    <scope>NUCLEOTIDE SEQUENCE</scope>
    <source>
        <strain evidence="1">GVMAG-S-1035085-51</strain>
    </source>
</reference>
<sequence length="179" mass="20154">MAGINSRQKFDTCDIDNILSISMNPGKYSVSQDQIAQLPMCINNTQRSNTRIGRVSALDNQNSGTLVDIESHLFNLDTPLSNCSLNRTLNDKNITGNKLVNNLELGTCSVEQLQTIYSKLDIPSYLPREATTHRFDFPIIPPSDFTYFGIEGTEQSGNNRDGINTRLKAKDNFRFRRTM</sequence>
<dbReference type="AlphaFoldDB" id="A0A6C0M1B7"/>
<proteinExistence type="predicted"/>
<accession>A0A6C0M1B7</accession>
<organism evidence="1">
    <name type="scientific">viral metagenome</name>
    <dbReference type="NCBI Taxonomy" id="1070528"/>
    <lineage>
        <taxon>unclassified sequences</taxon>
        <taxon>metagenomes</taxon>
        <taxon>organismal metagenomes</taxon>
    </lineage>
</organism>
<name>A0A6C0M1B7_9ZZZZ</name>
<dbReference type="EMBL" id="MN740612">
    <property type="protein sequence ID" value="QHU35791.1"/>
    <property type="molecule type" value="Genomic_DNA"/>
</dbReference>